<sequence>MPAKLFYQILPRGDRLGSQTLVSSHSPFPQCGRKKSAPDGAADHTKVEDGIDVVNMFIRVRLPVISSKLGRFLKSRKDGCPHDFFRERAARIFVVAAMWRTARRSVAAQGCWALVPVVSPTSARGRALFGHEHQSLRRPTTLLWSF</sequence>
<comment type="caution">
    <text evidence="2">The sequence shown here is derived from an EMBL/GenBank/DDBJ whole genome shotgun (WGS) entry which is preliminary data.</text>
</comment>
<evidence type="ECO:0000256" key="1">
    <source>
        <dbReference type="SAM" id="MobiDB-lite"/>
    </source>
</evidence>
<reference evidence="2 3" key="1">
    <citation type="journal article" date="2018" name="Front. Plant Sci.">
        <title>Red Clover (Trifolium pratense) and Zigzag Clover (T. medium) - A Picture of Genomic Similarities and Differences.</title>
        <authorList>
            <person name="Dluhosova J."/>
            <person name="Istvanek J."/>
            <person name="Nedelnik J."/>
            <person name="Repkova J."/>
        </authorList>
    </citation>
    <scope>NUCLEOTIDE SEQUENCE [LARGE SCALE GENOMIC DNA]</scope>
    <source>
        <strain evidence="3">cv. 10/8</strain>
        <tissue evidence="2">Leaf</tissue>
    </source>
</reference>
<dbReference type="Proteomes" id="UP000265520">
    <property type="component" value="Unassembled WGS sequence"/>
</dbReference>
<name>A0A392QYP4_9FABA</name>
<keyword evidence="3" id="KW-1185">Reference proteome</keyword>
<feature type="region of interest" description="Disordered" evidence="1">
    <location>
        <begin position="23"/>
        <end position="43"/>
    </location>
</feature>
<accession>A0A392QYP4</accession>
<organism evidence="2 3">
    <name type="scientific">Trifolium medium</name>
    <dbReference type="NCBI Taxonomy" id="97028"/>
    <lineage>
        <taxon>Eukaryota</taxon>
        <taxon>Viridiplantae</taxon>
        <taxon>Streptophyta</taxon>
        <taxon>Embryophyta</taxon>
        <taxon>Tracheophyta</taxon>
        <taxon>Spermatophyta</taxon>
        <taxon>Magnoliopsida</taxon>
        <taxon>eudicotyledons</taxon>
        <taxon>Gunneridae</taxon>
        <taxon>Pentapetalae</taxon>
        <taxon>rosids</taxon>
        <taxon>fabids</taxon>
        <taxon>Fabales</taxon>
        <taxon>Fabaceae</taxon>
        <taxon>Papilionoideae</taxon>
        <taxon>50 kb inversion clade</taxon>
        <taxon>NPAAA clade</taxon>
        <taxon>Hologalegina</taxon>
        <taxon>IRL clade</taxon>
        <taxon>Trifolieae</taxon>
        <taxon>Trifolium</taxon>
    </lineage>
</organism>
<evidence type="ECO:0000313" key="3">
    <source>
        <dbReference type="Proteomes" id="UP000265520"/>
    </source>
</evidence>
<protein>
    <submittedName>
        <fullName evidence="2">Uncharacterized protein</fullName>
    </submittedName>
</protein>
<dbReference type="EMBL" id="LXQA010165362">
    <property type="protein sequence ID" value="MCI28385.1"/>
    <property type="molecule type" value="Genomic_DNA"/>
</dbReference>
<proteinExistence type="predicted"/>
<evidence type="ECO:0000313" key="2">
    <source>
        <dbReference type="EMBL" id="MCI28385.1"/>
    </source>
</evidence>
<feature type="non-terminal residue" evidence="2">
    <location>
        <position position="146"/>
    </location>
</feature>
<dbReference type="AlphaFoldDB" id="A0A392QYP4"/>